<dbReference type="PANTHER" id="PTHR14145">
    <property type="entry name" value="26S PROTESOME SUBUNIT 6"/>
    <property type="match status" value="1"/>
</dbReference>
<evidence type="ECO:0000259" key="3">
    <source>
        <dbReference type="PROSITE" id="PS50250"/>
    </source>
</evidence>
<evidence type="ECO:0000256" key="1">
    <source>
        <dbReference type="ARBA" id="ARBA00022942"/>
    </source>
</evidence>
<organism evidence="4">
    <name type="scientific">Erythrolobus australicus</name>
    <dbReference type="NCBI Taxonomy" id="1077150"/>
    <lineage>
        <taxon>Eukaryota</taxon>
        <taxon>Rhodophyta</taxon>
        <taxon>Bangiophyceae</taxon>
        <taxon>Porphyridiales</taxon>
        <taxon>Porphyridiaceae</taxon>
        <taxon>Erythrolobus</taxon>
    </lineage>
</organism>
<feature type="coiled-coil region" evidence="2">
    <location>
        <begin position="44"/>
        <end position="71"/>
    </location>
</feature>
<dbReference type="InterPro" id="IPR049549">
    <property type="entry name" value="RPN7_PSMD6_C"/>
</dbReference>
<keyword evidence="2" id="KW-0175">Coiled coil</keyword>
<accession>A0A7S1XIQ6</accession>
<dbReference type="GO" id="GO:0000502">
    <property type="term" value="C:proteasome complex"/>
    <property type="evidence" value="ECO:0007669"/>
    <property type="project" value="UniProtKB-KW"/>
</dbReference>
<dbReference type="Pfam" id="PF10602">
    <property type="entry name" value="RPN7"/>
    <property type="match status" value="1"/>
</dbReference>
<dbReference type="FunFam" id="1.25.40.570:FF:000005">
    <property type="entry name" value="26S proteasome regulatory subunit N7"/>
    <property type="match status" value="1"/>
</dbReference>
<dbReference type="Pfam" id="PF21154">
    <property type="entry name" value="RPN7_PSMD6_C"/>
    <property type="match status" value="1"/>
</dbReference>
<dbReference type="PANTHER" id="PTHR14145:SF1">
    <property type="entry name" value="26S PROTEASOME NON-ATPASE REGULATORY SUBUNIT 6"/>
    <property type="match status" value="1"/>
</dbReference>
<dbReference type="SMART" id="SM00088">
    <property type="entry name" value="PINT"/>
    <property type="match status" value="1"/>
</dbReference>
<name>A0A7S1XIQ6_9RHOD</name>
<dbReference type="InterPro" id="IPR019585">
    <property type="entry name" value="Rpn7/CSN1"/>
</dbReference>
<proteinExistence type="predicted"/>
<dbReference type="SUPFAM" id="SSF46785">
    <property type="entry name" value="Winged helix' DNA-binding domain"/>
    <property type="match status" value="1"/>
</dbReference>
<protein>
    <recommendedName>
        <fullName evidence="3">PCI domain-containing protein</fullName>
    </recommendedName>
</protein>
<dbReference type="AlphaFoldDB" id="A0A7S1XIQ6"/>
<keyword evidence="1" id="KW-0647">Proteasome</keyword>
<dbReference type="PROSITE" id="PS50250">
    <property type="entry name" value="PCI"/>
    <property type="match status" value="1"/>
</dbReference>
<dbReference type="InterPro" id="IPR045135">
    <property type="entry name" value="Rpn7_N"/>
</dbReference>
<gene>
    <name evidence="4" type="ORF">EAUS1353_LOCUS1442</name>
</gene>
<dbReference type="InterPro" id="IPR000717">
    <property type="entry name" value="PCI_dom"/>
</dbReference>
<evidence type="ECO:0000256" key="2">
    <source>
        <dbReference type="SAM" id="Coils"/>
    </source>
</evidence>
<dbReference type="Gene3D" id="1.25.40.570">
    <property type="match status" value="1"/>
</dbReference>
<dbReference type="EMBL" id="HBGI01002195">
    <property type="protein sequence ID" value="CAD9239704.1"/>
    <property type="molecule type" value="Transcribed_RNA"/>
</dbReference>
<evidence type="ECO:0000313" key="4">
    <source>
        <dbReference type="EMBL" id="CAD9239704.1"/>
    </source>
</evidence>
<reference evidence="4" key="1">
    <citation type="submission" date="2021-01" db="EMBL/GenBank/DDBJ databases">
        <authorList>
            <person name="Corre E."/>
            <person name="Pelletier E."/>
            <person name="Niang G."/>
            <person name="Scheremetjew M."/>
            <person name="Finn R."/>
            <person name="Kale V."/>
            <person name="Holt S."/>
            <person name="Cochrane G."/>
            <person name="Meng A."/>
            <person name="Brown T."/>
            <person name="Cohen L."/>
        </authorList>
    </citation>
    <scope>NUCLEOTIDE SEQUENCE</scope>
    <source>
        <strain evidence="4">CCMP3124</strain>
    </source>
</reference>
<dbReference type="GO" id="GO:0043161">
    <property type="term" value="P:proteasome-mediated ubiquitin-dependent protein catabolic process"/>
    <property type="evidence" value="ECO:0007669"/>
    <property type="project" value="TreeGrafter"/>
</dbReference>
<dbReference type="InterPro" id="IPR036390">
    <property type="entry name" value="WH_DNA-bd_sf"/>
</dbReference>
<sequence length="359" mass="40691">MEAKGAVDTLKRELSERSALHWMQLASAQLDCELMSEAEVAEMRRAIEDELKKLDAKVTDAEENLGESEVRDALEKRLDFFLRIGDREQAVAAYERTLAATVGVGQKLDLVLHMIRFGLALRDFAFTSKYITIAKEMVEKGGDWERRNRLRVYEATHLMAVRQFKPASALFLEALATFSASELFDYKQFVRYTVLICMHTVDRPTLKEKVSNAPEVLSVILEMPTMRAFVEALVKCDYRTYMAQLPDVLQAVSKEYYLSTHTMFIGRELRVAAYSQFLASYLSVKLEAMGVAFGVGSEFLDAELTRFIAAGRLSCKIDKVNGVVETARPEARHSIYESTIKQGDILLNRVQKLSRVIDI</sequence>
<dbReference type="Pfam" id="PF01399">
    <property type="entry name" value="PCI"/>
    <property type="match status" value="1"/>
</dbReference>
<feature type="domain" description="PCI" evidence="3">
    <location>
        <begin position="163"/>
        <end position="331"/>
    </location>
</feature>